<comment type="caution">
    <text evidence="2">The sequence shown here is derived from an EMBL/GenBank/DDBJ whole genome shotgun (WGS) entry which is preliminary data.</text>
</comment>
<evidence type="ECO:0000313" key="3">
    <source>
        <dbReference type="Proteomes" id="UP001154420"/>
    </source>
</evidence>
<dbReference type="InterPro" id="IPR036390">
    <property type="entry name" value="WH_DNA-bd_sf"/>
</dbReference>
<evidence type="ECO:0000313" key="2">
    <source>
        <dbReference type="EMBL" id="NBJ92228.1"/>
    </source>
</evidence>
<dbReference type="AlphaFoldDB" id="A0A9X5GQH4"/>
<name>A0A9X5GQH4_9FIRM</name>
<dbReference type="EMBL" id="QZDT01000006">
    <property type="protein sequence ID" value="NBJ92228.1"/>
    <property type="molecule type" value="Genomic_DNA"/>
</dbReference>
<keyword evidence="3" id="KW-1185">Reference proteome</keyword>
<dbReference type="SUPFAM" id="SSF46785">
    <property type="entry name" value="Winged helix' DNA-binding domain"/>
    <property type="match status" value="1"/>
</dbReference>
<evidence type="ECO:0000259" key="1">
    <source>
        <dbReference type="Pfam" id="PF01726"/>
    </source>
</evidence>
<proteinExistence type="predicted"/>
<organism evidence="2 3">
    <name type="scientific">Parablautia muri</name>
    <dbReference type="NCBI Taxonomy" id="2320879"/>
    <lineage>
        <taxon>Bacteria</taxon>
        <taxon>Bacillati</taxon>
        <taxon>Bacillota</taxon>
        <taxon>Clostridia</taxon>
        <taxon>Lachnospirales</taxon>
        <taxon>Lachnospiraceae</taxon>
        <taxon>Parablautia</taxon>
    </lineage>
</organism>
<protein>
    <submittedName>
        <fullName evidence="2">LexA repressor</fullName>
    </submittedName>
</protein>
<dbReference type="GO" id="GO:0004252">
    <property type="term" value="F:serine-type endopeptidase activity"/>
    <property type="evidence" value="ECO:0007669"/>
    <property type="project" value="InterPro"/>
</dbReference>
<dbReference type="InterPro" id="IPR006199">
    <property type="entry name" value="LexA_DNA-bd_dom"/>
</dbReference>
<reference evidence="2" key="1">
    <citation type="submission" date="2018-09" db="EMBL/GenBank/DDBJ databases">
        <title>Murine metabolic-syndrome-specific gut microbial biobank.</title>
        <authorList>
            <person name="Liu C."/>
        </authorList>
    </citation>
    <scope>NUCLEOTIDE SEQUENCE</scope>
    <source>
        <strain evidence="2">D42-62</strain>
    </source>
</reference>
<dbReference type="RefSeq" id="WP_160559317.1">
    <property type="nucleotide sequence ID" value="NZ_QZDT01000006.1"/>
</dbReference>
<accession>A0A9X5GQH4</accession>
<dbReference type="GO" id="GO:0006508">
    <property type="term" value="P:proteolysis"/>
    <property type="evidence" value="ECO:0007669"/>
    <property type="project" value="InterPro"/>
</dbReference>
<feature type="domain" description="LexA repressor DNA-binding" evidence="1">
    <location>
        <begin position="14"/>
        <end position="70"/>
    </location>
</feature>
<dbReference type="OrthoDB" id="2187688at2"/>
<dbReference type="Gene3D" id="1.10.10.10">
    <property type="entry name" value="Winged helix-like DNA-binding domain superfamily/Winged helix DNA-binding domain"/>
    <property type="match status" value="1"/>
</dbReference>
<dbReference type="Proteomes" id="UP001154420">
    <property type="component" value="Unassembled WGS sequence"/>
</dbReference>
<dbReference type="InterPro" id="IPR036388">
    <property type="entry name" value="WH-like_DNA-bd_sf"/>
</dbReference>
<dbReference type="Pfam" id="PF01726">
    <property type="entry name" value="LexA_DNA_bind"/>
    <property type="match status" value="1"/>
</dbReference>
<gene>
    <name evidence="2" type="ORF">D5281_06375</name>
</gene>
<sequence length="85" mass="9585">MESGNKHIKGTGRERVYNFIVEFIKKNGYAPSVREICVGTDLSSTSSVYAHLLKLEDEGKIEMKKKSTRAIKVIGFQFVKMEESA</sequence>